<reference evidence="10 11" key="1">
    <citation type="submission" date="2019-07" db="EMBL/GenBank/DDBJ databases">
        <title>Flavobacterium sp. nov., isolated from glacier ice.</title>
        <authorList>
            <person name="Liu Q."/>
            <person name="Xin Y.-H."/>
        </authorList>
    </citation>
    <scope>NUCLEOTIDE SEQUENCE [LARGE SCALE GENOMIC DNA]</scope>
    <source>
        <strain evidence="10 11">ZT4R6</strain>
    </source>
</reference>
<evidence type="ECO:0000256" key="1">
    <source>
        <dbReference type="ARBA" id="ARBA00004196"/>
    </source>
</evidence>
<dbReference type="GO" id="GO:0030313">
    <property type="term" value="C:cell envelope"/>
    <property type="evidence" value="ECO:0007669"/>
    <property type="project" value="UniProtKB-SubCell"/>
</dbReference>
<evidence type="ECO:0000256" key="8">
    <source>
        <dbReference type="SAM" id="SignalP"/>
    </source>
</evidence>
<dbReference type="GO" id="GO:0004130">
    <property type="term" value="F:cytochrome-c peroxidase activity"/>
    <property type="evidence" value="ECO:0007669"/>
    <property type="project" value="TreeGrafter"/>
</dbReference>
<evidence type="ECO:0000313" key="10">
    <source>
        <dbReference type="EMBL" id="TRW22065.1"/>
    </source>
</evidence>
<keyword evidence="2 7" id="KW-0349">Heme</keyword>
<dbReference type="RefSeq" id="WP_143375032.1">
    <property type="nucleotide sequence ID" value="NZ_VJVZ01000015.1"/>
</dbReference>
<dbReference type="InterPro" id="IPR038352">
    <property type="entry name" value="Imelysin_sf"/>
</dbReference>
<accession>A0A552UV53</accession>
<evidence type="ECO:0000256" key="5">
    <source>
        <dbReference type="ARBA" id="ARBA00023002"/>
    </source>
</evidence>
<proteinExistence type="predicted"/>
<evidence type="ECO:0000259" key="9">
    <source>
        <dbReference type="PROSITE" id="PS51007"/>
    </source>
</evidence>
<keyword evidence="3 7" id="KW-0479">Metal-binding</keyword>
<dbReference type="PANTHER" id="PTHR30600">
    <property type="entry name" value="CYTOCHROME C PEROXIDASE-RELATED"/>
    <property type="match status" value="1"/>
</dbReference>
<evidence type="ECO:0000313" key="11">
    <source>
        <dbReference type="Proteomes" id="UP000320643"/>
    </source>
</evidence>
<dbReference type="AlphaFoldDB" id="A0A552UV53"/>
<keyword evidence="11" id="KW-1185">Reference proteome</keyword>
<dbReference type="SUPFAM" id="SSF46626">
    <property type="entry name" value="Cytochrome c"/>
    <property type="match status" value="2"/>
</dbReference>
<dbReference type="GO" id="GO:0046872">
    <property type="term" value="F:metal ion binding"/>
    <property type="evidence" value="ECO:0007669"/>
    <property type="project" value="UniProtKB-KW"/>
</dbReference>
<dbReference type="InterPro" id="IPR051395">
    <property type="entry name" value="Cytochrome_c_Peroxidase/MauG"/>
</dbReference>
<dbReference type="Gene3D" id="1.10.760.10">
    <property type="entry name" value="Cytochrome c-like domain"/>
    <property type="match status" value="2"/>
</dbReference>
<dbReference type="GO" id="GO:0020037">
    <property type="term" value="F:heme binding"/>
    <property type="evidence" value="ECO:0007669"/>
    <property type="project" value="InterPro"/>
</dbReference>
<dbReference type="EMBL" id="VJVZ01000015">
    <property type="protein sequence ID" value="TRW22065.1"/>
    <property type="molecule type" value="Genomic_DNA"/>
</dbReference>
<evidence type="ECO:0000256" key="3">
    <source>
        <dbReference type="ARBA" id="ARBA00022723"/>
    </source>
</evidence>
<evidence type="ECO:0000256" key="7">
    <source>
        <dbReference type="PROSITE-ProRule" id="PRU00433"/>
    </source>
</evidence>
<gene>
    <name evidence="10" type="ORF">FMM05_19125</name>
</gene>
<dbReference type="InterPro" id="IPR004852">
    <property type="entry name" value="Di-haem_cyt_c_peroxidsae"/>
</dbReference>
<dbReference type="InterPro" id="IPR009056">
    <property type="entry name" value="Cyt_c-like_dom"/>
</dbReference>
<dbReference type="InterPro" id="IPR036909">
    <property type="entry name" value="Cyt_c-like_dom_sf"/>
</dbReference>
<dbReference type="Pfam" id="PF03150">
    <property type="entry name" value="CCP_MauG"/>
    <property type="match status" value="1"/>
</dbReference>
<dbReference type="PROSITE" id="PS51007">
    <property type="entry name" value="CYTC"/>
    <property type="match status" value="1"/>
</dbReference>
<keyword evidence="5" id="KW-0560">Oxidoreductase</keyword>
<dbReference type="PANTHER" id="PTHR30600:SF10">
    <property type="entry name" value="BLL6722 PROTEIN"/>
    <property type="match status" value="1"/>
</dbReference>
<feature type="chain" id="PRO_5021998081" evidence="8">
    <location>
        <begin position="27"/>
        <end position="609"/>
    </location>
</feature>
<dbReference type="Gene3D" id="1.20.1420.20">
    <property type="entry name" value="M75 peptidase, HXXE motif"/>
    <property type="match status" value="1"/>
</dbReference>
<dbReference type="GO" id="GO:0009055">
    <property type="term" value="F:electron transfer activity"/>
    <property type="evidence" value="ECO:0007669"/>
    <property type="project" value="InterPro"/>
</dbReference>
<dbReference type="OrthoDB" id="9805202at2"/>
<comment type="subcellular location">
    <subcellularLocation>
        <location evidence="1">Cell envelope</location>
    </subcellularLocation>
</comment>
<sequence>MSFQYLKAASLALVLGVAATISYSFKDNGQYTTTGVISNYSHDLNKAVASLDATADALQRGKVTIDSLQRSIIATRLSYKKIEFYLAFHYPDYVKGKLNGAPLMQIEKEGTQPKVVVPEGMQVLDELIFSDEAEAEKVQIAGLAKKLHNAYRLMFAEFDNNKQAGQYGITAMRLQLVRIFTMGITGFDTPGSVNGLQETKASLEGMQHYFEEYYKGASPRAVTLFAGATSHLDKSTSFDDFDRIGFFKTYLDPLYKELGTLESNTASEYLQQSTAWNLGSTSIFGQDFLNPYYFSELKEGEDSAELRALGKTLFFDPQISNDGKVSCASCHDPSKAYSDGVPKSISNMQGKTVLRNAPTLLNAVYADRYFYDLRAFTLEQQAEHVIFNKDEFNTAYAAILKKLKDSPQYSVKFKSVFGKNGLNRENFSKALASYVLSLRSFNSEFDKYMRGEIATIAPEVKRGFNLFAGKAACATCHYSPTFAGLVPPLYNENESEILGILTDPNAKRPQLDADNGRVDNEVFTEYAWIYEKSFKTTTVRNSALTAPYFHNGAFRTLEEVVEFYNKGGGDGYGLTVKNQTLPFDSLNLTEQEMKDIVAFMKSLTDAPSY</sequence>
<evidence type="ECO:0000256" key="6">
    <source>
        <dbReference type="ARBA" id="ARBA00023004"/>
    </source>
</evidence>
<feature type="signal peptide" evidence="8">
    <location>
        <begin position="1"/>
        <end position="26"/>
    </location>
</feature>
<feature type="domain" description="Cytochrome c" evidence="9">
    <location>
        <begin position="458"/>
        <end position="604"/>
    </location>
</feature>
<dbReference type="Proteomes" id="UP000320643">
    <property type="component" value="Unassembled WGS sequence"/>
</dbReference>
<comment type="caution">
    <text evidence="10">The sequence shown here is derived from an EMBL/GenBank/DDBJ whole genome shotgun (WGS) entry which is preliminary data.</text>
</comment>
<name>A0A552UV53_9FLAO</name>
<keyword evidence="6 7" id="KW-0408">Iron</keyword>
<evidence type="ECO:0000256" key="2">
    <source>
        <dbReference type="ARBA" id="ARBA00022617"/>
    </source>
</evidence>
<organism evidence="10 11">
    <name type="scientific">Flavobacterium zepuense</name>
    <dbReference type="NCBI Taxonomy" id="2593302"/>
    <lineage>
        <taxon>Bacteria</taxon>
        <taxon>Pseudomonadati</taxon>
        <taxon>Bacteroidota</taxon>
        <taxon>Flavobacteriia</taxon>
        <taxon>Flavobacteriales</taxon>
        <taxon>Flavobacteriaceae</taxon>
        <taxon>Flavobacterium</taxon>
    </lineage>
</organism>
<protein>
    <submittedName>
        <fullName evidence="10">C-type cytochrome</fullName>
    </submittedName>
</protein>
<evidence type="ECO:0000256" key="4">
    <source>
        <dbReference type="ARBA" id="ARBA00022729"/>
    </source>
</evidence>
<keyword evidence="4 8" id="KW-0732">Signal</keyword>